<dbReference type="Pfam" id="PF12796">
    <property type="entry name" value="Ank_2"/>
    <property type="match status" value="3"/>
</dbReference>
<dbReference type="Proteomes" id="UP001497457">
    <property type="component" value="Chromosome 7b"/>
</dbReference>
<dbReference type="SUPFAM" id="SSF48403">
    <property type="entry name" value="Ankyrin repeat"/>
    <property type="match status" value="1"/>
</dbReference>
<dbReference type="PROSITE" id="PS50088">
    <property type="entry name" value="ANK_REPEAT"/>
    <property type="match status" value="3"/>
</dbReference>
<feature type="repeat" description="ANK" evidence="7">
    <location>
        <begin position="360"/>
        <end position="393"/>
    </location>
</feature>
<sequence length="669" mass="71476">MARSQHGVDSELLRALTSGDEARVEELLTRQGDGHSRMGGRVTSISVQVGAGTAGAAAPPRQWEAPIPSGLLGAKSTALHVVAGRGHARLARRVCELAPSLVATRDGCLDTPLHRAAKAGHREVAACLLPAMRAAGAGADAALLARNRLGATALYEAIRCGHAETVDLLATEAPELAAVTTDDGVSPLYLAAMTGSAGMVRALLRPSPDGTPSLASSAGPEGRTALHAAAAKSREIVQEILEWDQGPALLSKADSFGKTPLHYAVSHRQHGVLLLLLNAEASLERVPDNEGLFPVHVAAMMGNIRDIVVLVEGCPDYAELVDGQGRNFLHCAIEHGQENVVRFFCRNDRFVVLLNAMDYEGNTPLHLAVKYGHPRMVSSLLQTMSVEVGITNRDGITAADLAYSHLEPGLHYFLDPRAVVKNILYWTRAPVTLGAGGDHVLLHSRMSNTRPATDEGPKDIDGITATSTIASVLIATVTFAAAFTVPGGYVADDHPRSGTAVLARRFAFRAFVASDAMAFLCSIVATCFLVYGGAGQVPPGQRRFYQRSASGLLPPGAQLMVAAFAFGIHVILGEANRWLVTVVYVLALGAVLLCFPGIWAPFYLVKAIWRRAGWRGLVNVHRRPASLEEFFWLFITSFLFKNLMRPLFAVLISVTFLVSIALNIALPDY</sequence>
<comment type="subcellular location">
    <subcellularLocation>
        <location evidence="1">Membrane</location>
        <topology evidence="1">Multi-pass membrane protein</topology>
    </subcellularLocation>
</comment>
<organism evidence="10 11">
    <name type="scientific">Urochloa decumbens</name>
    <dbReference type="NCBI Taxonomy" id="240449"/>
    <lineage>
        <taxon>Eukaryota</taxon>
        <taxon>Viridiplantae</taxon>
        <taxon>Streptophyta</taxon>
        <taxon>Embryophyta</taxon>
        <taxon>Tracheophyta</taxon>
        <taxon>Spermatophyta</taxon>
        <taxon>Magnoliopsida</taxon>
        <taxon>Liliopsida</taxon>
        <taxon>Poales</taxon>
        <taxon>Poaceae</taxon>
        <taxon>PACMAD clade</taxon>
        <taxon>Panicoideae</taxon>
        <taxon>Panicodae</taxon>
        <taxon>Paniceae</taxon>
        <taxon>Melinidinae</taxon>
        <taxon>Urochloa</taxon>
    </lineage>
</organism>
<evidence type="ECO:0000256" key="5">
    <source>
        <dbReference type="ARBA" id="ARBA00023043"/>
    </source>
</evidence>
<dbReference type="InterPro" id="IPR036770">
    <property type="entry name" value="Ankyrin_rpt-contain_sf"/>
</dbReference>
<evidence type="ECO:0000259" key="9">
    <source>
        <dbReference type="Pfam" id="PF13962"/>
    </source>
</evidence>
<dbReference type="Gene3D" id="1.25.40.20">
    <property type="entry name" value="Ankyrin repeat-containing domain"/>
    <property type="match status" value="2"/>
</dbReference>
<keyword evidence="2 8" id="KW-0812">Transmembrane</keyword>
<reference evidence="10" key="1">
    <citation type="submission" date="2024-10" db="EMBL/GenBank/DDBJ databases">
        <authorList>
            <person name="Ryan C."/>
        </authorList>
    </citation>
    <scope>NUCLEOTIDE SEQUENCE [LARGE SCALE GENOMIC DNA]</scope>
</reference>
<feature type="transmembrane region" description="Helical" evidence="8">
    <location>
        <begin position="578"/>
        <end position="605"/>
    </location>
</feature>
<feature type="domain" description="PGG" evidence="9">
    <location>
        <begin position="464"/>
        <end position="570"/>
    </location>
</feature>
<dbReference type="EMBL" id="OZ075117">
    <property type="protein sequence ID" value="CAL5083272.1"/>
    <property type="molecule type" value="Genomic_DNA"/>
</dbReference>
<dbReference type="Pfam" id="PF00023">
    <property type="entry name" value="Ank"/>
    <property type="match status" value="1"/>
</dbReference>
<evidence type="ECO:0000256" key="8">
    <source>
        <dbReference type="SAM" id="Phobius"/>
    </source>
</evidence>
<dbReference type="PANTHER" id="PTHR24186:SF50">
    <property type="entry name" value="ANKYRIN REPEAT-CONTAINING PROTEIN ITN1-LIKE ISOFORM X1"/>
    <property type="match status" value="1"/>
</dbReference>
<protein>
    <recommendedName>
        <fullName evidence="9">PGG domain-containing protein</fullName>
    </recommendedName>
</protein>
<keyword evidence="5 7" id="KW-0040">ANK repeat</keyword>
<keyword evidence="6 8" id="KW-0472">Membrane</keyword>
<dbReference type="GO" id="GO:0016020">
    <property type="term" value="C:membrane"/>
    <property type="evidence" value="ECO:0007669"/>
    <property type="project" value="UniProtKB-SubCell"/>
</dbReference>
<gene>
    <name evidence="10" type="ORF">URODEC1_LOCUS109833</name>
</gene>
<dbReference type="PANTHER" id="PTHR24186">
    <property type="entry name" value="PROTEIN PHOSPHATASE 1 REGULATORY SUBUNIT"/>
    <property type="match status" value="1"/>
</dbReference>
<proteinExistence type="predicted"/>
<evidence type="ECO:0000313" key="11">
    <source>
        <dbReference type="Proteomes" id="UP001497457"/>
    </source>
</evidence>
<name>A0ABC9FYC8_9POAL</name>
<feature type="transmembrane region" description="Helical" evidence="8">
    <location>
        <begin position="552"/>
        <end position="572"/>
    </location>
</feature>
<evidence type="ECO:0000256" key="4">
    <source>
        <dbReference type="ARBA" id="ARBA00022989"/>
    </source>
</evidence>
<evidence type="ECO:0000256" key="6">
    <source>
        <dbReference type="ARBA" id="ARBA00023136"/>
    </source>
</evidence>
<keyword evidence="4 8" id="KW-1133">Transmembrane helix</keyword>
<feature type="repeat" description="ANK" evidence="7">
    <location>
        <begin position="256"/>
        <end position="288"/>
    </location>
</feature>
<keyword evidence="11" id="KW-1185">Reference proteome</keyword>
<evidence type="ECO:0000256" key="2">
    <source>
        <dbReference type="ARBA" id="ARBA00022692"/>
    </source>
</evidence>
<dbReference type="PROSITE" id="PS50297">
    <property type="entry name" value="ANK_REP_REGION"/>
    <property type="match status" value="3"/>
</dbReference>
<dbReference type="SMART" id="SM00248">
    <property type="entry name" value="ANK"/>
    <property type="match status" value="8"/>
</dbReference>
<evidence type="ECO:0000256" key="7">
    <source>
        <dbReference type="PROSITE-ProRule" id="PRU00023"/>
    </source>
</evidence>
<dbReference type="Pfam" id="PF13962">
    <property type="entry name" value="PGG"/>
    <property type="match status" value="1"/>
</dbReference>
<keyword evidence="3" id="KW-0677">Repeat</keyword>
<evidence type="ECO:0000256" key="1">
    <source>
        <dbReference type="ARBA" id="ARBA00004141"/>
    </source>
</evidence>
<dbReference type="InterPro" id="IPR026961">
    <property type="entry name" value="PGG_dom"/>
</dbReference>
<dbReference type="InterPro" id="IPR002110">
    <property type="entry name" value="Ankyrin_rpt"/>
</dbReference>
<evidence type="ECO:0000313" key="10">
    <source>
        <dbReference type="EMBL" id="CAL5083272.1"/>
    </source>
</evidence>
<evidence type="ECO:0000256" key="3">
    <source>
        <dbReference type="ARBA" id="ARBA00022737"/>
    </source>
</evidence>
<feature type="transmembrane region" description="Helical" evidence="8">
    <location>
        <begin position="647"/>
        <end position="666"/>
    </location>
</feature>
<dbReference type="AlphaFoldDB" id="A0ABC9FYC8"/>
<accession>A0ABC9FYC8</accession>
<feature type="transmembrane region" description="Helical" evidence="8">
    <location>
        <begin position="506"/>
        <end position="531"/>
    </location>
</feature>
<feature type="repeat" description="ANK" evidence="7">
    <location>
        <begin position="183"/>
        <end position="209"/>
    </location>
</feature>